<comment type="cofactor">
    <cofactor evidence="1">
        <name>FAD</name>
        <dbReference type="ChEBI" id="CHEBI:57692"/>
    </cofactor>
</comment>
<dbReference type="PANTHER" id="PTHR47354">
    <property type="entry name" value="NADH OXIDOREDUCTASE HCR"/>
    <property type="match status" value="1"/>
</dbReference>
<name>A0ABU5T967_9MICC</name>
<evidence type="ECO:0000256" key="4">
    <source>
        <dbReference type="ARBA" id="ARBA00022723"/>
    </source>
</evidence>
<keyword evidence="3" id="KW-0001">2Fe-2S</keyword>
<feature type="transmembrane region" description="Helical" evidence="9">
    <location>
        <begin position="180"/>
        <end position="199"/>
    </location>
</feature>
<dbReference type="InterPro" id="IPR039261">
    <property type="entry name" value="FNR_nucleotide-bd"/>
</dbReference>
<keyword evidence="6" id="KW-0560">Oxidoreductase</keyword>
<dbReference type="InterPro" id="IPR050415">
    <property type="entry name" value="MRET"/>
</dbReference>
<evidence type="ECO:0000256" key="8">
    <source>
        <dbReference type="ARBA" id="ARBA00023014"/>
    </source>
</evidence>
<evidence type="ECO:0000256" key="6">
    <source>
        <dbReference type="ARBA" id="ARBA00023002"/>
    </source>
</evidence>
<protein>
    <submittedName>
        <fullName evidence="11">Oxidoreductase</fullName>
    </submittedName>
</protein>
<keyword evidence="7" id="KW-0408">Iron</keyword>
<feature type="transmembrane region" description="Helical" evidence="9">
    <location>
        <begin position="157"/>
        <end position="173"/>
    </location>
</feature>
<keyword evidence="9" id="KW-1133">Transmembrane helix</keyword>
<keyword evidence="4" id="KW-0479">Metal-binding</keyword>
<feature type="transmembrane region" description="Helical" evidence="9">
    <location>
        <begin position="81"/>
        <end position="100"/>
    </location>
</feature>
<dbReference type="PRINTS" id="PR00410">
    <property type="entry name" value="PHEHYDRXLASE"/>
</dbReference>
<dbReference type="SUPFAM" id="SSF63380">
    <property type="entry name" value="Riboflavin synthase domain-like"/>
    <property type="match status" value="1"/>
</dbReference>
<comment type="caution">
    <text evidence="11">The sequence shown here is derived from an EMBL/GenBank/DDBJ whole genome shotgun (WGS) entry which is preliminary data.</text>
</comment>
<dbReference type="SUPFAM" id="SSF52343">
    <property type="entry name" value="Ferredoxin reductase-like, C-terminal NADP-linked domain"/>
    <property type="match status" value="1"/>
</dbReference>
<proteinExistence type="predicted"/>
<dbReference type="Gene3D" id="3.40.50.80">
    <property type="entry name" value="Nucleotide-binding domain of ferredoxin-NADP reductase (FNR) module"/>
    <property type="match status" value="1"/>
</dbReference>
<evidence type="ECO:0000256" key="2">
    <source>
        <dbReference type="ARBA" id="ARBA00022630"/>
    </source>
</evidence>
<feature type="transmembrane region" description="Helical" evidence="9">
    <location>
        <begin position="235"/>
        <end position="255"/>
    </location>
</feature>
<dbReference type="InterPro" id="IPR017938">
    <property type="entry name" value="Riboflavin_synthase-like_b-brl"/>
</dbReference>
<gene>
    <name evidence="11" type="ORF">SPF06_15200</name>
</gene>
<dbReference type="Gene3D" id="2.40.30.10">
    <property type="entry name" value="Translation factors"/>
    <property type="match status" value="1"/>
</dbReference>
<dbReference type="CDD" id="cd00322">
    <property type="entry name" value="FNR_like"/>
    <property type="match status" value="1"/>
</dbReference>
<evidence type="ECO:0000256" key="3">
    <source>
        <dbReference type="ARBA" id="ARBA00022714"/>
    </source>
</evidence>
<reference evidence="11 12" key="1">
    <citation type="submission" date="2023-12" db="EMBL/GenBank/DDBJ databases">
        <title>Sinomonas terricola sp. nov, isolated from litchi orchard soil in Guangdong, PR China.</title>
        <authorList>
            <person name="Jiaxin W."/>
            <person name="Yang Z."/>
            <person name="Honghui Z."/>
        </authorList>
    </citation>
    <scope>NUCLEOTIDE SEQUENCE [LARGE SCALE GENOMIC DNA]</scope>
    <source>
        <strain evidence="11 12">JGH33</strain>
    </source>
</reference>
<organism evidence="11 12">
    <name type="scientific">Sinomonas terricola</name>
    <dbReference type="NCBI Taxonomy" id="3110330"/>
    <lineage>
        <taxon>Bacteria</taxon>
        <taxon>Bacillati</taxon>
        <taxon>Actinomycetota</taxon>
        <taxon>Actinomycetes</taxon>
        <taxon>Micrococcales</taxon>
        <taxon>Micrococcaceae</taxon>
        <taxon>Sinomonas</taxon>
    </lineage>
</organism>
<keyword evidence="9" id="KW-0472">Membrane</keyword>
<keyword evidence="9" id="KW-0812">Transmembrane</keyword>
<accession>A0ABU5T967</accession>
<evidence type="ECO:0000313" key="11">
    <source>
        <dbReference type="EMBL" id="MEA5456080.1"/>
    </source>
</evidence>
<dbReference type="RefSeq" id="WP_323279972.1">
    <property type="nucleotide sequence ID" value="NZ_JAYGGQ010000012.1"/>
</dbReference>
<keyword evidence="5" id="KW-0274">FAD</keyword>
<keyword evidence="12" id="KW-1185">Reference proteome</keyword>
<evidence type="ECO:0000256" key="9">
    <source>
        <dbReference type="SAM" id="Phobius"/>
    </source>
</evidence>
<keyword evidence="2" id="KW-0285">Flavoprotein</keyword>
<feature type="transmembrane region" description="Helical" evidence="9">
    <location>
        <begin position="24"/>
        <end position="41"/>
    </location>
</feature>
<dbReference type="PANTHER" id="PTHR47354:SF6">
    <property type="entry name" value="NADH OXIDOREDUCTASE HCR"/>
    <property type="match status" value="1"/>
</dbReference>
<feature type="domain" description="FAD-binding FR-type" evidence="10">
    <location>
        <begin position="276"/>
        <end position="379"/>
    </location>
</feature>
<dbReference type="EMBL" id="JAYGGQ010000012">
    <property type="protein sequence ID" value="MEA5456080.1"/>
    <property type="molecule type" value="Genomic_DNA"/>
</dbReference>
<feature type="transmembrane region" description="Helical" evidence="9">
    <location>
        <begin position="205"/>
        <end position="223"/>
    </location>
</feature>
<dbReference type="Proteomes" id="UP001304769">
    <property type="component" value="Unassembled WGS sequence"/>
</dbReference>
<sequence>MTPILTAPGAAKVRLDTALGRMSPYRLVLSLLALLALYSVVLDLLGWLTFGVPAMLASLAVCLGVSYGVNRGLAALLRVRPHTESALVTGLIIYFLFWPSLTPVDLGATALACAAAAASKYVLAWRGRHAFNPAAFGAFAVGLTGWSAATWWVGTPAMLWAVVPCALLVLYRVERLAMAGVFAVVALSCTAAVFAAAGVSIGVALVQAIAQGPLVFFAGFMLSEPVTAPGRRSHQLAYAAVIAGAYAIPFGVGPVSGSPELALLVGNALAFAFGLSRGLDLRFVERRRLTPTSHEFVFVPRRRVRFLPGQYAELALPHTGKALAGQRRTFSFASAPSADVVTFGVGTAPPISTAKQVLLDLAPGQRVRAVAVGGDFVLPRNPSEPLIFVAGGIGLMPFASMLRALNGSGEARDVVLLASVPSADELAFADVLKASKIRVVVRTSDGGAPPSFAEDAGPAPFGAARLRELVPDIATRIAYVSGPPSFVGAVAPALRRAGARRVRRDAFSGY</sequence>
<evidence type="ECO:0000313" key="12">
    <source>
        <dbReference type="Proteomes" id="UP001304769"/>
    </source>
</evidence>
<keyword evidence="8" id="KW-0411">Iron-sulfur</keyword>
<dbReference type="InterPro" id="IPR017927">
    <property type="entry name" value="FAD-bd_FR_type"/>
</dbReference>
<evidence type="ECO:0000256" key="5">
    <source>
        <dbReference type="ARBA" id="ARBA00022827"/>
    </source>
</evidence>
<evidence type="ECO:0000256" key="1">
    <source>
        <dbReference type="ARBA" id="ARBA00001974"/>
    </source>
</evidence>
<evidence type="ECO:0000256" key="7">
    <source>
        <dbReference type="ARBA" id="ARBA00023004"/>
    </source>
</evidence>
<dbReference type="PROSITE" id="PS51384">
    <property type="entry name" value="FAD_FR"/>
    <property type="match status" value="1"/>
</dbReference>
<feature type="transmembrane region" description="Helical" evidence="9">
    <location>
        <begin position="47"/>
        <end position="69"/>
    </location>
</feature>
<evidence type="ECO:0000259" key="10">
    <source>
        <dbReference type="PROSITE" id="PS51384"/>
    </source>
</evidence>